<evidence type="ECO:0000256" key="4">
    <source>
        <dbReference type="ARBA" id="ARBA00022679"/>
    </source>
</evidence>
<dbReference type="Pfam" id="PF00512">
    <property type="entry name" value="HisKA"/>
    <property type="match status" value="1"/>
</dbReference>
<keyword evidence="5 7" id="KW-0418">Kinase</keyword>
<proteinExistence type="predicted"/>
<dbReference type="CDD" id="cd00082">
    <property type="entry name" value="HisKA"/>
    <property type="match status" value="1"/>
</dbReference>
<dbReference type="SMART" id="SM00388">
    <property type="entry name" value="HisKA"/>
    <property type="match status" value="1"/>
</dbReference>
<keyword evidence="3" id="KW-0597">Phosphoprotein</keyword>
<dbReference type="InterPro" id="IPR003594">
    <property type="entry name" value="HATPase_dom"/>
</dbReference>
<dbReference type="Gene3D" id="3.30.565.10">
    <property type="entry name" value="Histidine kinase-like ATPase, C-terminal domain"/>
    <property type="match status" value="1"/>
</dbReference>
<dbReference type="Pfam" id="PF02518">
    <property type="entry name" value="HATPase_c"/>
    <property type="match status" value="1"/>
</dbReference>
<evidence type="ECO:0000256" key="5">
    <source>
        <dbReference type="ARBA" id="ARBA00022777"/>
    </source>
</evidence>
<dbReference type="Proteomes" id="UP000253383">
    <property type="component" value="Unassembled WGS sequence"/>
</dbReference>
<comment type="caution">
    <text evidence="7">The sequence shown here is derived from an EMBL/GenBank/DDBJ whole genome shotgun (WGS) entry which is preliminary data.</text>
</comment>
<dbReference type="OrthoDB" id="914987at2"/>
<name>A0A368JWD3_9BACT</name>
<dbReference type="PROSITE" id="PS50109">
    <property type="entry name" value="HIS_KIN"/>
    <property type="match status" value="1"/>
</dbReference>
<dbReference type="RefSeq" id="WP_114405080.1">
    <property type="nucleotide sequence ID" value="NZ_QOWE01000004.1"/>
</dbReference>
<evidence type="ECO:0000313" key="8">
    <source>
        <dbReference type="Proteomes" id="UP000253383"/>
    </source>
</evidence>
<dbReference type="SUPFAM" id="SSF55785">
    <property type="entry name" value="PYP-like sensor domain (PAS domain)"/>
    <property type="match status" value="2"/>
</dbReference>
<dbReference type="EC" id="2.7.13.3" evidence="2"/>
<evidence type="ECO:0000256" key="3">
    <source>
        <dbReference type="ARBA" id="ARBA00022553"/>
    </source>
</evidence>
<dbReference type="GO" id="GO:0000155">
    <property type="term" value="F:phosphorelay sensor kinase activity"/>
    <property type="evidence" value="ECO:0007669"/>
    <property type="project" value="InterPro"/>
</dbReference>
<reference evidence="7 8" key="1">
    <citation type="submission" date="2018-07" db="EMBL/GenBank/DDBJ databases">
        <title>Genome analysis of Larkinella rosea.</title>
        <authorList>
            <person name="Zhou Z."/>
            <person name="Wang G."/>
        </authorList>
    </citation>
    <scope>NUCLEOTIDE SEQUENCE [LARGE SCALE GENOMIC DNA]</scope>
    <source>
        <strain evidence="8">zzj9</strain>
    </source>
</reference>
<dbReference type="FunFam" id="3.30.565.10:FF:000006">
    <property type="entry name" value="Sensor histidine kinase WalK"/>
    <property type="match status" value="1"/>
</dbReference>
<dbReference type="InterPro" id="IPR036890">
    <property type="entry name" value="HATPase_C_sf"/>
</dbReference>
<dbReference type="SUPFAM" id="SSF47384">
    <property type="entry name" value="Homodimeric domain of signal transducing histidine kinase"/>
    <property type="match status" value="1"/>
</dbReference>
<dbReference type="Gene3D" id="1.10.287.130">
    <property type="match status" value="1"/>
</dbReference>
<dbReference type="PANTHER" id="PTHR43304">
    <property type="entry name" value="PHYTOCHROME-LIKE PROTEIN CPH1"/>
    <property type="match status" value="1"/>
</dbReference>
<dbReference type="EMBL" id="QOWE01000004">
    <property type="protein sequence ID" value="RCR70511.1"/>
    <property type="molecule type" value="Genomic_DNA"/>
</dbReference>
<dbReference type="Gene3D" id="3.30.450.20">
    <property type="entry name" value="PAS domain"/>
    <property type="match status" value="2"/>
</dbReference>
<dbReference type="SMART" id="SM00387">
    <property type="entry name" value="HATPase_c"/>
    <property type="match status" value="1"/>
</dbReference>
<organism evidence="7 8">
    <name type="scientific">Larkinella punicea</name>
    <dbReference type="NCBI Taxonomy" id="2315727"/>
    <lineage>
        <taxon>Bacteria</taxon>
        <taxon>Pseudomonadati</taxon>
        <taxon>Bacteroidota</taxon>
        <taxon>Cytophagia</taxon>
        <taxon>Cytophagales</taxon>
        <taxon>Spirosomataceae</taxon>
        <taxon>Larkinella</taxon>
    </lineage>
</organism>
<protein>
    <recommendedName>
        <fullName evidence="2">histidine kinase</fullName>
        <ecNumber evidence="2">2.7.13.3</ecNumber>
    </recommendedName>
</protein>
<feature type="domain" description="Histidine kinase" evidence="6">
    <location>
        <begin position="292"/>
        <end position="530"/>
    </location>
</feature>
<dbReference type="SUPFAM" id="SSF55874">
    <property type="entry name" value="ATPase domain of HSP90 chaperone/DNA topoisomerase II/histidine kinase"/>
    <property type="match status" value="1"/>
</dbReference>
<keyword evidence="4" id="KW-0808">Transferase</keyword>
<dbReference type="InterPro" id="IPR035965">
    <property type="entry name" value="PAS-like_dom_sf"/>
</dbReference>
<dbReference type="InterPro" id="IPR052162">
    <property type="entry name" value="Sensor_kinase/Photoreceptor"/>
</dbReference>
<dbReference type="AlphaFoldDB" id="A0A368JWD3"/>
<dbReference type="InterPro" id="IPR005467">
    <property type="entry name" value="His_kinase_dom"/>
</dbReference>
<dbReference type="InterPro" id="IPR036097">
    <property type="entry name" value="HisK_dim/P_sf"/>
</dbReference>
<accession>A0A368JWD3</accession>
<dbReference type="Pfam" id="PF13426">
    <property type="entry name" value="PAS_9"/>
    <property type="match status" value="2"/>
</dbReference>
<evidence type="ECO:0000259" key="6">
    <source>
        <dbReference type="PROSITE" id="PS50109"/>
    </source>
</evidence>
<evidence type="ECO:0000256" key="1">
    <source>
        <dbReference type="ARBA" id="ARBA00000085"/>
    </source>
</evidence>
<dbReference type="InterPro" id="IPR004358">
    <property type="entry name" value="Sig_transdc_His_kin-like_C"/>
</dbReference>
<evidence type="ECO:0000313" key="7">
    <source>
        <dbReference type="EMBL" id="RCR70511.1"/>
    </source>
</evidence>
<gene>
    <name evidence="7" type="ORF">DUE52_06040</name>
</gene>
<dbReference type="InterPro" id="IPR000014">
    <property type="entry name" value="PAS"/>
</dbReference>
<comment type="catalytic activity">
    <reaction evidence="1">
        <text>ATP + protein L-histidine = ADP + protein N-phospho-L-histidine.</text>
        <dbReference type="EC" id="2.7.13.3"/>
    </reaction>
</comment>
<evidence type="ECO:0000256" key="2">
    <source>
        <dbReference type="ARBA" id="ARBA00012438"/>
    </source>
</evidence>
<sequence>MSSTPTHFRNSPSAEEQLVLMQAILDASQNVMAYCVPMRNEQAQIVDFSYRIANQGLAQLLGIERSQIMEKPLTHWFPNARELGLFQQYVDVIETKESRIVEFPYGDQACDGCFLITATPLQEGIVLSFVDITDQKRARVAQQEQAELLQATLDASLNSTIAMRAIRDDSGQIIDFLMQTANRAVERDLFLPPEKIAGHRLLAVFPGNIESGLFEFYQRVADTGKTDQTTQYYIDANGLEAWFTVAAVRQSTDQIVITFMNITESKLQELRLKKSNEDLLRSNELLEQFAYGASHDLQEPLRKIQAFGDLLLDQYGSQLGDGATVLQRMQSAASRMSGLIQDLLMYSRLSTQKPAPVAVSLNSLINDVLSDLELMIQDKNAVIEVDSLPTINGSVSQLRQLFQNLLINALKFSFPNTPPHIRISFREVRLGDLPAGLVFPVLPVALKPLQKTIRFFEISVQDNGIGFKTEYRHQIFKAFQRLHSQNSQYAGTGLGLAIVKKVVENHFGAILAESREGQGAVFRIYLPTSY</sequence>
<dbReference type="InterPro" id="IPR003661">
    <property type="entry name" value="HisK_dim/P_dom"/>
</dbReference>
<dbReference type="PRINTS" id="PR00344">
    <property type="entry name" value="BCTRLSENSOR"/>
</dbReference>
<dbReference type="PANTHER" id="PTHR43304:SF1">
    <property type="entry name" value="PAC DOMAIN-CONTAINING PROTEIN"/>
    <property type="match status" value="1"/>
</dbReference>
<keyword evidence="8" id="KW-1185">Reference proteome</keyword>